<sequence>MDKVLNKEIKQIIDTYPEVGRILDEYGIGCVPCSVGSCLLKDVVGIHNLDPQQEATLMYRIEKAIYPERDVPEPKVDLTKKSAPKKISYSPPVKKLVDEHVLIKRLLALIPSIVEYIETSIKVDKDLVLKCVDFIRTYADKYHHMKEEDILFKYVDDKAEIIQVMFKDHDIGRGHIRQVVEGAEKGNKAQIKEHILAYRDLLTQHIKKEDEILYPWIDRQLSVTQVGEMFRKCNEADASVGDELPRKYERFIVELEEKFLQEVTK</sequence>
<dbReference type="Gene3D" id="1.10.3910.10">
    <property type="entry name" value="SP0561-like"/>
    <property type="match status" value="1"/>
</dbReference>
<organism evidence="2 3">
    <name type="scientific">Candidatus Jettenia caeni</name>
    <dbReference type="NCBI Taxonomy" id="247490"/>
    <lineage>
        <taxon>Bacteria</taxon>
        <taxon>Pseudomonadati</taxon>
        <taxon>Planctomycetota</taxon>
        <taxon>Candidatus Brocadiia</taxon>
        <taxon>Candidatus Brocadiales</taxon>
        <taxon>Candidatus Brocadiaceae</taxon>
        <taxon>Candidatus Jettenia</taxon>
    </lineage>
</organism>
<evidence type="ECO:0000313" key="3">
    <source>
        <dbReference type="Proteomes" id="UP000002985"/>
    </source>
</evidence>
<gene>
    <name evidence="2" type="ORF">KSU1_D0030</name>
</gene>
<dbReference type="InterPro" id="IPR012312">
    <property type="entry name" value="Hemerythrin-like"/>
</dbReference>
<dbReference type="eggNOG" id="COG3945">
    <property type="taxonomic scope" value="Bacteria"/>
</dbReference>
<dbReference type="EMBL" id="BAFH01000004">
    <property type="protein sequence ID" value="GAB63339.1"/>
    <property type="molecule type" value="Genomic_DNA"/>
</dbReference>
<dbReference type="Proteomes" id="UP000002985">
    <property type="component" value="Unassembled WGS sequence"/>
</dbReference>
<evidence type="ECO:0000259" key="1">
    <source>
        <dbReference type="Pfam" id="PF01814"/>
    </source>
</evidence>
<evidence type="ECO:0000313" key="2">
    <source>
        <dbReference type="EMBL" id="GAB63339.1"/>
    </source>
</evidence>
<name>I3INP4_9BACT</name>
<dbReference type="CDD" id="cd12108">
    <property type="entry name" value="Hr-like"/>
    <property type="match status" value="1"/>
</dbReference>
<feature type="domain" description="Hemerythrin-like" evidence="1">
    <location>
        <begin position="93"/>
        <end position="217"/>
    </location>
</feature>
<accession>I3INP4</accession>
<dbReference type="Gene3D" id="1.20.120.520">
    <property type="entry name" value="nmb1532 protein domain like"/>
    <property type="match status" value="1"/>
</dbReference>
<dbReference type="STRING" id="247490.KSU1_D0030"/>
<dbReference type="OrthoDB" id="9785474at2"/>
<dbReference type="InterPro" id="IPR038062">
    <property type="entry name" value="ScdA-like_N_sf"/>
</dbReference>
<keyword evidence="3" id="KW-1185">Reference proteome</keyword>
<dbReference type="GO" id="GO:0005886">
    <property type="term" value="C:plasma membrane"/>
    <property type="evidence" value="ECO:0007669"/>
    <property type="project" value="TreeGrafter"/>
</dbReference>
<protein>
    <recommendedName>
        <fullName evidence="1">Hemerythrin-like domain-containing protein</fullName>
    </recommendedName>
</protein>
<reference evidence="2 3" key="1">
    <citation type="journal article" date="2012" name="FEBS Lett.">
        <title>Anammox organism KSU-1 expresses a NirK-type copper-containing nitrite reductase instead of a NirS-type with cytochrome cd1.</title>
        <authorList>
            <person name="Hira D."/>
            <person name="Toh H."/>
            <person name="Migita C.T."/>
            <person name="Okubo H."/>
            <person name="Nishiyama T."/>
            <person name="Hattori M."/>
            <person name="Furukawa K."/>
            <person name="Fujii T."/>
        </authorList>
    </citation>
    <scope>NUCLEOTIDE SEQUENCE [LARGE SCALE GENOMIC DNA]</scope>
</reference>
<dbReference type="PANTHER" id="PTHR39966">
    <property type="entry name" value="BLL2471 PROTEIN-RELATED"/>
    <property type="match status" value="1"/>
</dbReference>
<dbReference type="Pfam" id="PF01814">
    <property type="entry name" value="Hemerythrin"/>
    <property type="match status" value="1"/>
</dbReference>
<comment type="caution">
    <text evidence="2">The sequence shown here is derived from an EMBL/GenBank/DDBJ whole genome shotgun (WGS) entry which is preliminary data.</text>
</comment>
<dbReference type="AlphaFoldDB" id="I3INP4"/>
<proteinExistence type="predicted"/>
<dbReference type="PANTHER" id="PTHR39966:SF1">
    <property type="entry name" value="HEMERYTHRIN-LIKE DOMAIN-CONTAINING PROTEIN"/>
    <property type="match status" value="1"/>
</dbReference>